<dbReference type="InterPro" id="IPR006600">
    <property type="entry name" value="HTH_CenpB_DNA-bd_dom"/>
</dbReference>
<protein>
    <recommendedName>
        <fullName evidence="2">HTH CENPB-type domain-containing protein</fullName>
    </recommendedName>
</protein>
<dbReference type="Pfam" id="PF03221">
    <property type="entry name" value="HTH_Tnp_Tc5"/>
    <property type="match status" value="1"/>
</dbReference>
<sequence>MDNKQFKKKHLLLTIHGIQPRNIKLITLTKKTKEWIDMIETNGVFLTDSILTTKALSIFDIIENMEKSKFKASNSWLNKFKIGHNISSKEYCGESFELIKEYFFVVFF</sequence>
<dbReference type="Proteomes" id="UP000740883">
    <property type="component" value="Unassembled WGS sequence"/>
</dbReference>
<evidence type="ECO:0000259" key="2">
    <source>
        <dbReference type="PROSITE" id="PS51253"/>
    </source>
</evidence>
<dbReference type="SMART" id="SM00674">
    <property type="entry name" value="CENPB"/>
    <property type="match status" value="1"/>
</dbReference>
<dbReference type="PROSITE" id="PS51253">
    <property type="entry name" value="HTH_CENPB"/>
    <property type="match status" value="1"/>
</dbReference>
<keyword evidence="1" id="KW-0238">DNA-binding</keyword>
<keyword evidence="4" id="KW-1185">Reference proteome</keyword>
<dbReference type="SUPFAM" id="SSF46689">
    <property type="entry name" value="Homeodomain-like"/>
    <property type="match status" value="1"/>
</dbReference>
<name>A0A9P6KXA6_9MICR</name>
<feature type="domain" description="HTH CENPB-type" evidence="2">
    <location>
        <begin position="16"/>
        <end position="90"/>
    </location>
</feature>
<organism evidence="3 4">
    <name type="scientific">Nosema granulosis</name>
    <dbReference type="NCBI Taxonomy" id="83296"/>
    <lineage>
        <taxon>Eukaryota</taxon>
        <taxon>Fungi</taxon>
        <taxon>Fungi incertae sedis</taxon>
        <taxon>Microsporidia</taxon>
        <taxon>Nosematidae</taxon>
        <taxon>Nosema</taxon>
    </lineage>
</organism>
<accession>A0A9P6KXA6</accession>
<dbReference type="EMBL" id="SBJO01000435">
    <property type="protein sequence ID" value="KAF9761074.1"/>
    <property type="molecule type" value="Genomic_DNA"/>
</dbReference>
<gene>
    <name evidence="3" type="ORF">NGRA_2878</name>
</gene>
<dbReference type="AlphaFoldDB" id="A0A9P6KXA6"/>
<dbReference type="GO" id="GO:0003677">
    <property type="term" value="F:DNA binding"/>
    <property type="evidence" value="ECO:0007669"/>
    <property type="project" value="UniProtKB-KW"/>
</dbReference>
<evidence type="ECO:0000313" key="4">
    <source>
        <dbReference type="Proteomes" id="UP000740883"/>
    </source>
</evidence>
<evidence type="ECO:0000256" key="1">
    <source>
        <dbReference type="ARBA" id="ARBA00023125"/>
    </source>
</evidence>
<reference evidence="3 4" key="1">
    <citation type="journal article" date="2020" name="Genome Biol. Evol.">
        <title>Comparative genomics of strictly vertically transmitted, feminizing microsporidia endosymbionts of amphipod crustaceans.</title>
        <authorList>
            <person name="Cormier A."/>
            <person name="Chebbi M.A."/>
            <person name="Giraud I."/>
            <person name="Wattier R."/>
            <person name="Teixeira M."/>
            <person name="Gilbert C."/>
            <person name="Rigaud T."/>
            <person name="Cordaux R."/>
        </authorList>
    </citation>
    <scope>NUCLEOTIDE SEQUENCE [LARGE SCALE GENOMIC DNA]</scope>
    <source>
        <strain evidence="3 4">Ou3-Ou53</strain>
    </source>
</reference>
<dbReference type="OrthoDB" id="5593786at2759"/>
<evidence type="ECO:0000313" key="3">
    <source>
        <dbReference type="EMBL" id="KAF9761074.1"/>
    </source>
</evidence>
<dbReference type="InterPro" id="IPR009057">
    <property type="entry name" value="Homeodomain-like_sf"/>
</dbReference>
<comment type="caution">
    <text evidence="3">The sequence shown here is derived from an EMBL/GenBank/DDBJ whole genome shotgun (WGS) entry which is preliminary data.</text>
</comment>
<proteinExistence type="predicted"/>
<dbReference type="Gene3D" id="1.10.10.60">
    <property type="entry name" value="Homeodomain-like"/>
    <property type="match status" value="1"/>
</dbReference>